<evidence type="ECO:0000313" key="1">
    <source>
        <dbReference type="EMBL" id="SFR97332.1"/>
    </source>
</evidence>
<proteinExistence type="predicted"/>
<accession>A0A1I6L1L9</accession>
<reference evidence="1 2" key="1">
    <citation type="submission" date="2016-10" db="EMBL/GenBank/DDBJ databases">
        <authorList>
            <person name="de Groot N.N."/>
        </authorList>
    </citation>
    <scope>NUCLEOTIDE SEQUENCE [LARGE SCALE GENOMIC DNA]</scope>
    <source>
        <strain evidence="1 2">S5-249</strain>
    </source>
</reference>
<dbReference type="EMBL" id="FOZG01000002">
    <property type="protein sequence ID" value="SFR97332.1"/>
    <property type="molecule type" value="Genomic_DNA"/>
</dbReference>
<dbReference type="OrthoDB" id="189778at2"/>
<dbReference type="Proteomes" id="UP000198824">
    <property type="component" value="Unassembled WGS sequence"/>
</dbReference>
<organism evidence="1 2">
    <name type="scientific">Sphingomonas jatrophae</name>
    <dbReference type="NCBI Taxonomy" id="1166337"/>
    <lineage>
        <taxon>Bacteria</taxon>
        <taxon>Pseudomonadati</taxon>
        <taxon>Pseudomonadota</taxon>
        <taxon>Alphaproteobacteria</taxon>
        <taxon>Sphingomonadales</taxon>
        <taxon>Sphingomonadaceae</taxon>
        <taxon>Sphingomonas</taxon>
    </lineage>
</organism>
<keyword evidence="2" id="KW-1185">Reference proteome</keyword>
<dbReference type="InterPro" id="IPR025737">
    <property type="entry name" value="FApF"/>
</dbReference>
<dbReference type="Pfam" id="PF13557">
    <property type="entry name" value="Phenol_MetA_deg"/>
    <property type="match status" value="1"/>
</dbReference>
<sequence length="243" mass="25091">MGIALLALAAQISLRDYCPERPGLDTPACIVDRGHVSVETGLVDWTRDGGTNSWTLGDTLVRVGVTDGSEVQLGWTPLGIEEGQARVGDVFVGLKTSLVHADGEGFAVALNPFATLPVGRQPAGAGDWGGGVRVAASFALSEGIKLDLTPEIDAAVDEDGDGRHLAYGSAGGIEFALSDAVTLAVEAAVLRDRDPGGHVTQTFGSGALAWGVSDDLQLDAGAVAGLNHNSPDIELYMGISRRF</sequence>
<protein>
    <submittedName>
        <fullName evidence="1">Putative MetA-pathway of phenol degradation</fullName>
    </submittedName>
</protein>
<dbReference type="AlphaFoldDB" id="A0A1I6L1L9"/>
<name>A0A1I6L1L9_9SPHN</name>
<dbReference type="RefSeq" id="WP_093315981.1">
    <property type="nucleotide sequence ID" value="NZ_FOZG01000002.1"/>
</dbReference>
<dbReference type="STRING" id="1166337.SAMN05192580_2152"/>
<gene>
    <name evidence="1" type="ORF">SAMN05192580_2152</name>
</gene>
<evidence type="ECO:0000313" key="2">
    <source>
        <dbReference type="Proteomes" id="UP000198824"/>
    </source>
</evidence>